<evidence type="ECO:0000256" key="5">
    <source>
        <dbReference type="ARBA" id="ARBA00022741"/>
    </source>
</evidence>
<dbReference type="InterPro" id="IPR055558">
    <property type="entry name" value="DUF7134"/>
</dbReference>
<dbReference type="PANTHER" id="PTHR24421:SF10">
    <property type="entry name" value="NITRATE_NITRITE SENSOR PROTEIN NARQ"/>
    <property type="match status" value="1"/>
</dbReference>
<keyword evidence="5" id="KW-0547">Nucleotide-binding</keyword>
<evidence type="ECO:0000313" key="13">
    <source>
        <dbReference type="EMBL" id="NYE72302.1"/>
    </source>
</evidence>
<dbReference type="SUPFAM" id="SSF55874">
    <property type="entry name" value="ATPase domain of HSP90 chaperone/DNA topoisomerase II/histidine kinase"/>
    <property type="match status" value="1"/>
</dbReference>
<dbReference type="RefSeq" id="WP_179753011.1">
    <property type="nucleotide sequence ID" value="NZ_JACCBU010000001.1"/>
</dbReference>
<evidence type="ECO:0000256" key="11">
    <source>
        <dbReference type="SAM" id="Phobius"/>
    </source>
</evidence>
<evidence type="ECO:0000256" key="3">
    <source>
        <dbReference type="ARBA" id="ARBA00022553"/>
    </source>
</evidence>
<keyword evidence="9" id="KW-0175">Coiled coil</keyword>
<keyword evidence="4" id="KW-0808">Transferase</keyword>
<feature type="transmembrane region" description="Helical" evidence="11">
    <location>
        <begin position="25"/>
        <end position="45"/>
    </location>
</feature>
<dbReference type="GO" id="GO:0046983">
    <property type="term" value="F:protein dimerization activity"/>
    <property type="evidence" value="ECO:0007669"/>
    <property type="project" value="InterPro"/>
</dbReference>
<evidence type="ECO:0000256" key="10">
    <source>
        <dbReference type="SAM" id="MobiDB-lite"/>
    </source>
</evidence>
<accession>A0A7Y9LC04</accession>
<evidence type="ECO:0000313" key="14">
    <source>
        <dbReference type="Proteomes" id="UP000569914"/>
    </source>
</evidence>
<sequence length="434" mass="46532">MTATSGYLSGPAPAGPPPTVRDPHWAFDFGFCVALQIVCVVPYLLGYEGLMSTGDGLIAAALSFALTATVMIRRQLPRLAVLAAAGLALMIAALISEPVMAIIVVPIIVYTAARWTDRRWGRIALALAMFGSVVGPVRWVFRFGFDVDKGALLIVTAFACASITGGAYLLGRRRNEWAENAHQRAQSELERQRLLIAEEAQRERAATMTERQRIARELHDIVAHSLSVIVVQAEGGKALAAKRPERAPEVLGTIAETSRQALAEMRQMVRLLRGEAEESDAEYVPTPGIDDLGDLVRRTSPLAGFNEYGDRPAVNQALGLTVYRIVQESLTNVLKHAGPNARSWVRIAYTPGSIELEISDDGRGAAAVGDGRGNGLRGMAERVGVHGGRLSAQPRPGGGFVVRASLPLDGFRSGPPHQPAAPSSPPPHPNVRPF</sequence>
<evidence type="ECO:0000256" key="7">
    <source>
        <dbReference type="ARBA" id="ARBA00022840"/>
    </source>
</evidence>
<keyword evidence="11" id="KW-0812">Transmembrane</keyword>
<dbReference type="InterPro" id="IPR050482">
    <property type="entry name" value="Sensor_HK_TwoCompSys"/>
</dbReference>
<evidence type="ECO:0000256" key="9">
    <source>
        <dbReference type="SAM" id="Coils"/>
    </source>
</evidence>
<keyword evidence="8" id="KW-0902">Two-component regulatory system</keyword>
<evidence type="ECO:0000259" key="12">
    <source>
        <dbReference type="SMART" id="SM00387"/>
    </source>
</evidence>
<keyword evidence="11" id="KW-0472">Membrane</keyword>
<dbReference type="GO" id="GO:0016020">
    <property type="term" value="C:membrane"/>
    <property type="evidence" value="ECO:0007669"/>
    <property type="project" value="InterPro"/>
</dbReference>
<name>A0A7Y9LC04_9ACTN</name>
<dbReference type="Pfam" id="PF23539">
    <property type="entry name" value="DUF7134"/>
    <property type="match status" value="1"/>
</dbReference>
<feature type="transmembrane region" description="Helical" evidence="11">
    <location>
        <begin position="82"/>
        <end position="111"/>
    </location>
</feature>
<dbReference type="InterPro" id="IPR036890">
    <property type="entry name" value="HATPase_C_sf"/>
</dbReference>
<dbReference type="Gene3D" id="3.30.565.10">
    <property type="entry name" value="Histidine kinase-like ATPase, C-terminal domain"/>
    <property type="match status" value="1"/>
</dbReference>
<dbReference type="Gene3D" id="1.20.5.1930">
    <property type="match status" value="1"/>
</dbReference>
<protein>
    <recommendedName>
        <fullName evidence="2">histidine kinase</fullName>
        <ecNumber evidence="2">2.7.13.3</ecNumber>
    </recommendedName>
</protein>
<dbReference type="Pfam" id="PF07730">
    <property type="entry name" value="HisKA_3"/>
    <property type="match status" value="1"/>
</dbReference>
<feature type="region of interest" description="Disordered" evidence="10">
    <location>
        <begin position="405"/>
        <end position="434"/>
    </location>
</feature>
<organism evidence="13 14">
    <name type="scientific">Microlunatus parietis</name>
    <dbReference type="NCBI Taxonomy" id="682979"/>
    <lineage>
        <taxon>Bacteria</taxon>
        <taxon>Bacillati</taxon>
        <taxon>Actinomycetota</taxon>
        <taxon>Actinomycetes</taxon>
        <taxon>Propionibacteriales</taxon>
        <taxon>Propionibacteriaceae</taxon>
        <taxon>Microlunatus</taxon>
    </lineage>
</organism>
<proteinExistence type="predicted"/>
<dbReference type="PANTHER" id="PTHR24421">
    <property type="entry name" value="NITRATE/NITRITE SENSOR PROTEIN NARX-RELATED"/>
    <property type="match status" value="1"/>
</dbReference>
<keyword evidence="14" id="KW-1185">Reference proteome</keyword>
<feature type="compositionally biased region" description="Pro residues" evidence="10">
    <location>
        <begin position="416"/>
        <end position="434"/>
    </location>
</feature>
<dbReference type="Proteomes" id="UP000569914">
    <property type="component" value="Unassembled WGS sequence"/>
</dbReference>
<evidence type="ECO:0000256" key="1">
    <source>
        <dbReference type="ARBA" id="ARBA00000085"/>
    </source>
</evidence>
<dbReference type="EMBL" id="JACCBU010000001">
    <property type="protein sequence ID" value="NYE72302.1"/>
    <property type="molecule type" value="Genomic_DNA"/>
</dbReference>
<feature type="transmembrane region" description="Helical" evidence="11">
    <location>
        <begin position="123"/>
        <end position="145"/>
    </location>
</feature>
<feature type="domain" description="Histidine kinase/HSP90-like ATPase" evidence="12">
    <location>
        <begin position="317"/>
        <end position="410"/>
    </location>
</feature>
<gene>
    <name evidence="13" type="ORF">BKA15_003631</name>
</gene>
<feature type="transmembrane region" description="Helical" evidence="11">
    <location>
        <begin position="151"/>
        <end position="170"/>
    </location>
</feature>
<comment type="catalytic activity">
    <reaction evidence="1">
        <text>ATP + protein L-histidine = ADP + protein N-phospho-L-histidine.</text>
        <dbReference type="EC" id="2.7.13.3"/>
    </reaction>
</comment>
<keyword evidence="3" id="KW-0597">Phosphoprotein</keyword>
<evidence type="ECO:0000256" key="6">
    <source>
        <dbReference type="ARBA" id="ARBA00022777"/>
    </source>
</evidence>
<dbReference type="Pfam" id="PF02518">
    <property type="entry name" value="HATPase_c"/>
    <property type="match status" value="1"/>
</dbReference>
<dbReference type="InterPro" id="IPR011712">
    <property type="entry name" value="Sig_transdc_His_kin_sub3_dim/P"/>
</dbReference>
<keyword evidence="6 13" id="KW-0418">Kinase</keyword>
<reference evidence="13 14" key="1">
    <citation type="submission" date="2020-07" db="EMBL/GenBank/DDBJ databases">
        <title>Sequencing the genomes of 1000 actinobacteria strains.</title>
        <authorList>
            <person name="Klenk H.-P."/>
        </authorList>
    </citation>
    <scope>NUCLEOTIDE SEQUENCE [LARGE SCALE GENOMIC DNA]</scope>
    <source>
        <strain evidence="13 14">DSM 22083</strain>
    </source>
</reference>
<dbReference type="GO" id="GO:0005524">
    <property type="term" value="F:ATP binding"/>
    <property type="evidence" value="ECO:0007669"/>
    <property type="project" value="UniProtKB-KW"/>
</dbReference>
<dbReference type="CDD" id="cd16917">
    <property type="entry name" value="HATPase_UhpB-NarQ-NarX-like"/>
    <property type="match status" value="1"/>
</dbReference>
<dbReference type="SMART" id="SM00387">
    <property type="entry name" value="HATPase_c"/>
    <property type="match status" value="1"/>
</dbReference>
<dbReference type="InterPro" id="IPR003594">
    <property type="entry name" value="HATPase_dom"/>
</dbReference>
<evidence type="ECO:0000256" key="8">
    <source>
        <dbReference type="ARBA" id="ARBA00023012"/>
    </source>
</evidence>
<dbReference type="AlphaFoldDB" id="A0A7Y9LC04"/>
<keyword evidence="11" id="KW-1133">Transmembrane helix</keyword>
<keyword evidence="7" id="KW-0067">ATP-binding</keyword>
<feature type="coiled-coil region" evidence="9">
    <location>
        <begin position="182"/>
        <end position="217"/>
    </location>
</feature>
<dbReference type="EC" id="2.7.13.3" evidence="2"/>
<comment type="caution">
    <text evidence="13">The sequence shown here is derived from an EMBL/GenBank/DDBJ whole genome shotgun (WGS) entry which is preliminary data.</text>
</comment>
<evidence type="ECO:0000256" key="2">
    <source>
        <dbReference type="ARBA" id="ARBA00012438"/>
    </source>
</evidence>
<feature type="transmembrane region" description="Helical" evidence="11">
    <location>
        <begin position="57"/>
        <end position="76"/>
    </location>
</feature>
<dbReference type="GO" id="GO:0000155">
    <property type="term" value="F:phosphorelay sensor kinase activity"/>
    <property type="evidence" value="ECO:0007669"/>
    <property type="project" value="InterPro"/>
</dbReference>
<evidence type="ECO:0000256" key="4">
    <source>
        <dbReference type="ARBA" id="ARBA00022679"/>
    </source>
</evidence>